<feature type="region of interest" description="Disordered" evidence="1">
    <location>
        <begin position="313"/>
        <end position="438"/>
    </location>
</feature>
<dbReference type="AlphaFoldDB" id="A0A418XY60"/>
<dbReference type="GO" id="GO:0051301">
    <property type="term" value="P:cell division"/>
    <property type="evidence" value="ECO:0007669"/>
    <property type="project" value="UniProtKB-KW"/>
</dbReference>
<gene>
    <name evidence="3" type="ORF">D4A39_05605</name>
</gene>
<dbReference type="RefSeq" id="WP_119917681.1">
    <property type="nucleotide sequence ID" value="NZ_QYYA01000002.1"/>
</dbReference>
<accession>A0A418XY60</accession>
<dbReference type="Pfam" id="PF05036">
    <property type="entry name" value="SPOR"/>
    <property type="match status" value="1"/>
</dbReference>
<keyword evidence="4" id="KW-1185">Reference proteome</keyword>
<dbReference type="Proteomes" id="UP000283734">
    <property type="component" value="Unassembled WGS sequence"/>
</dbReference>
<feature type="compositionally biased region" description="Acidic residues" evidence="1">
    <location>
        <begin position="252"/>
        <end position="262"/>
    </location>
</feature>
<dbReference type="OrthoDB" id="6189127at2"/>
<evidence type="ECO:0000256" key="1">
    <source>
        <dbReference type="SAM" id="MobiDB-lite"/>
    </source>
</evidence>
<protein>
    <submittedName>
        <fullName evidence="3">Cell division protein</fullName>
    </submittedName>
</protein>
<feature type="domain" description="SPOR" evidence="2">
    <location>
        <begin position="447"/>
        <end position="523"/>
    </location>
</feature>
<dbReference type="GO" id="GO:0042834">
    <property type="term" value="F:peptidoglycan binding"/>
    <property type="evidence" value="ECO:0007669"/>
    <property type="project" value="InterPro"/>
</dbReference>
<dbReference type="InterPro" id="IPR036680">
    <property type="entry name" value="SPOR-like_sf"/>
</dbReference>
<keyword evidence="3" id="KW-0131">Cell cycle</keyword>
<feature type="region of interest" description="Disordered" evidence="1">
    <location>
        <begin position="228"/>
        <end position="266"/>
    </location>
</feature>
<evidence type="ECO:0000313" key="4">
    <source>
        <dbReference type="Proteomes" id="UP000283734"/>
    </source>
</evidence>
<comment type="caution">
    <text evidence="3">The sequence shown here is derived from an EMBL/GenBank/DDBJ whole genome shotgun (WGS) entry which is preliminary data.</text>
</comment>
<reference evidence="3 4" key="1">
    <citation type="submission" date="2018-09" db="EMBL/GenBank/DDBJ databases">
        <title>Alcanivorax profundi sp. nov., isolated from 1000 m-depth seawater of the Mariana Trench.</title>
        <authorList>
            <person name="Liu J."/>
        </authorList>
    </citation>
    <scope>NUCLEOTIDE SEQUENCE [LARGE SCALE GENOMIC DNA]</scope>
    <source>
        <strain evidence="3 4">MTEO17</strain>
    </source>
</reference>
<dbReference type="Gene3D" id="3.30.70.1070">
    <property type="entry name" value="Sporulation related repeat"/>
    <property type="match status" value="1"/>
</dbReference>
<feature type="compositionally biased region" description="Low complexity" evidence="1">
    <location>
        <begin position="416"/>
        <end position="432"/>
    </location>
</feature>
<proteinExistence type="predicted"/>
<dbReference type="EMBL" id="QYYA01000002">
    <property type="protein sequence ID" value="RJG17968.1"/>
    <property type="molecule type" value="Genomic_DNA"/>
</dbReference>
<evidence type="ECO:0000313" key="3">
    <source>
        <dbReference type="EMBL" id="RJG17968.1"/>
    </source>
</evidence>
<evidence type="ECO:0000259" key="2">
    <source>
        <dbReference type="PROSITE" id="PS51724"/>
    </source>
</evidence>
<keyword evidence="3" id="KW-0132">Cell division</keyword>
<dbReference type="InterPro" id="IPR007730">
    <property type="entry name" value="SPOR-like_dom"/>
</dbReference>
<organism evidence="3 4">
    <name type="scientific">Alcanivorax profundi</name>
    <dbReference type="NCBI Taxonomy" id="2338368"/>
    <lineage>
        <taxon>Bacteria</taxon>
        <taxon>Pseudomonadati</taxon>
        <taxon>Pseudomonadota</taxon>
        <taxon>Gammaproteobacteria</taxon>
        <taxon>Oceanospirillales</taxon>
        <taxon>Alcanivoracaceae</taxon>
        <taxon>Alcanivorax</taxon>
    </lineage>
</organism>
<dbReference type="PROSITE" id="PS51724">
    <property type="entry name" value="SPOR"/>
    <property type="match status" value="1"/>
</dbReference>
<dbReference type="SUPFAM" id="SSF110997">
    <property type="entry name" value="Sporulation related repeat"/>
    <property type="match status" value="1"/>
</dbReference>
<sequence length="531" mass="56052">MEFDEDRFFSGASRGDFLDALTAHAGLGSVAVLEGDEGSGVSTLLGQAVMALLDDMEVVRLDGADEHDANAVIDALLRHFNIERAALPEVLKAALAEGRLVVVIDNTEQLESAAVATMLALKQKLGARLGYLFGGLPGIAESLKGADFVVDDVLDLPALTAEDVQDFAWFVLGMELDDAASGAHAEAVSGNLGALKARLHESGESPLVATSGAAGIGAGSVEEVPEEASMRFAARQEEDDDFDDAEARQDAEEYDEPLEEEAGATRAAPPWRHLAAVGGLLVAVVLLWAVFSGSDEVDPVPERRDLALPMPEAVGETERAPAAAEPQVQPLQPTMKPVARLEDLDNPASDDGAGESPLNDAGEEGARSAPESGVVLTPVSDPVMQSSPAAREREMQVTQAPAADNEGEATKPESQSKPASEAMSASKPAPKASEGESGYRQADWLATLDNSRWFLQITVTSQEANARGVLDQLARKGAYYAARRNGKSVWLVLAGDYSSRQAALDAKAELPAKLRQAGPFPRKMADIRNEL</sequence>
<name>A0A418XY60_9GAMM</name>